<proteinExistence type="predicted"/>
<evidence type="ECO:0000256" key="2">
    <source>
        <dbReference type="SAM" id="SignalP"/>
    </source>
</evidence>
<sequence length="84" mass="9444">MHQFLRIVPVDCSLRLLLLLLVLRPVHALPCPVRFAAVAEPQVRCSAEHQAQQHQQHSSLAGPLPDRCDRNAFSDIASRQSRAR</sequence>
<dbReference type="AlphaFoldDB" id="A0A2M4CAX1"/>
<feature type="chain" id="PRO_5014921562" evidence="2">
    <location>
        <begin position="29"/>
        <end position="84"/>
    </location>
</feature>
<organism evidence="3">
    <name type="scientific">Anopheles marajoara</name>
    <dbReference type="NCBI Taxonomy" id="58244"/>
    <lineage>
        <taxon>Eukaryota</taxon>
        <taxon>Metazoa</taxon>
        <taxon>Ecdysozoa</taxon>
        <taxon>Arthropoda</taxon>
        <taxon>Hexapoda</taxon>
        <taxon>Insecta</taxon>
        <taxon>Pterygota</taxon>
        <taxon>Neoptera</taxon>
        <taxon>Endopterygota</taxon>
        <taxon>Diptera</taxon>
        <taxon>Nematocera</taxon>
        <taxon>Culicoidea</taxon>
        <taxon>Culicidae</taxon>
        <taxon>Anophelinae</taxon>
        <taxon>Anopheles</taxon>
    </lineage>
</organism>
<feature type="signal peptide" evidence="2">
    <location>
        <begin position="1"/>
        <end position="28"/>
    </location>
</feature>
<reference evidence="3" key="1">
    <citation type="submission" date="2018-01" db="EMBL/GenBank/DDBJ databases">
        <title>An insight into the sialome of Amazonian anophelines.</title>
        <authorList>
            <person name="Ribeiro J.M."/>
            <person name="Scarpassa V."/>
            <person name="Calvo E."/>
        </authorList>
    </citation>
    <scope>NUCLEOTIDE SEQUENCE</scope>
    <source>
        <tissue evidence="3">Salivary glands</tissue>
    </source>
</reference>
<accession>A0A2M4CAX1</accession>
<evidence type="ECO:0000313" key="3">
    <source>
        <dbReference type="EMBL" id="MBW62467.1"/>
    </source>
</evidence>
<feature type="compositionally biased region" description="Low complexity" evidence="1">
    <location>
        <begin position="48"/>
        <end position="61"/>
    </location>
</feature>
<dbReference type="EMBL" id="GGFJ01013326">
    <property type="protein sequence ID" value="MBW62467.1"/>
    <property type="molecule type" value="Transcribed_RNA"/>
</dbReference>
<evidence type="ECO:0000256" key="1">
    <source>
        <dbReference type="SAM" id="MobiDB-lite"/>
    </source>
</evidence>
<feature type="region of interest" description="Disordered" evidence="1">
    <location>
        <begin position="46"/>
        <end position="84"/>
    </location>
</feature>
<keyword evidence="2" id="KW-0732">Signal</keyword>
<protein>
    <submittedName>
        <fullName evidence="3">Putative secreted protein</fullName>
    </submittedName>
</protein>
<name>A0A2M4CAX1_9DIPT</name>